<dbReference type="EMBL" id="JABBWM010000002">
    <property type="protein sequence ID" value="KAG2119707.1"/>
    <property type="molecule type" value="Genomic_DNA"/>
</dbReference>
<organism evidence="1 2">
    <name type="scientific">Suillus discolor</name>
    <dbReference type="NCBI Taxonomy" id="1912936"/>
    <lineage>
        <taxon>Eukaryota</taxon>
        <taxon>Fungi</taxon>
        <taxon>Dikarya</taxon>
        <taxon>Basidiomycota</taxon>
        <taxon>Agaricomycotina</taxon>
        <taxon>Agaricomycetes</taxon>
        <taxon>Agaricomycetidae</taxon>
        <taxon>Boletales</taxon>
        <taxon>Suillineae</taxon>
        <taxon>Suillaceae</taxon>
        <taxon>Suillus</taxon>
    </lineage>
</organism>
<accession>A0A9P7K106</accession>
<gene>
    <name evidence="1" type="ORF">F5147DRAFT_767178</name>
</gene>
<dbReference type="GeneID" id="64703107"/>
<dbReference type="Proteomes" id="UP000823399">
    <property type="component" value="Unassembled WGS sequence"/>
</dbReference>
<dbReference type="RefSeq" id="XP_041299533.1">
    <property type="nucleotide sequence ID" value="XM_041440848.1"/>
</dbReference>
<dbReference type="AlphaFoldDB" id="A0A9P7K106"/>
<evidence type="ECO:0000313" key="2">
    <source>
        <dbReference type="Proteomes" id="UP000823399"/>
    </source>
</evidence>
<comment type="caution">
    <text evidence="1">The sequence shown here is derived from an EMBL/GenBank/DDBJ whole genome shotgun (WGS) entry which is preliminary data.</text>
</comment>
<evidence type="ECO:0000313" key="1">
    <source>
        <dbReference type="EMBL" id="KAG2119707.1"/>
    </source>
</evidence>
<keyword evidence="2" id="KW-1185">Reference proteome</keyword>
<protein>
    <submittedName>
        <fullName evidence="1">Uncharacterized protein</fullName>
    </submittedName>
</protein>
<proteinExistence type="predicted"/>
<name>A0A9P7K106_9AGAM</name>
<sequence length="177" mass="19844">MALKPLVRFRVTCGSVHKLGKVGDSEWVATEKPGLLASQNTDRKALERAILLDVQKWMMEDPNITKRRSALVLTTKVAQPVWEHFTTIHDTLVPLVIKASTISFQRGHGMLNPSQYQIGEAYIKAAQYVIYKKETLCSCNWDKLKDALANRKARSIQTTVEDIVKVAKGLLAKDLPS</sequence>
<reference evidence="1" key="1">
    <citation type="journal article" date="2020" name="New Phytol.">
        <title>Comparative genomics reveals dynamic genome evolution in host specialist ectomycorrhizal fungi.</title>
        <authorList>
            <person name="Lofgren L.A."/>
            <person name="Nguyen N.H."/>
            <person name="Vilgalys R."/>
            <person name="Ruytinx J."/>
            <person name="Liao H.L."/>
            <person name="Branco S."/>
            <person name="Kuo A."/>
            <person name="LaButti K."/>
            <person name="Lipzen A."/>
            <person name="Andreopoulos W."/>
            <person name="Pangilinan J."/>
            <person name="Riley R."/>
            <person name="Hundley H."/>
            <person name="Na H."/>
            <person name="Barry K."/>
            <person name="Grigoriev I.V."/>
            <person name="Stajich J.E."/>
            <person name="Kennedy P.G."/>
        </authorList>
    </citation>
    <scope>NUCLEOTIDE SEQUENCE</scope>
    <source>
        <strain evidence="1">FC423</strain>
    </source>
</reference>